<feature type="compositionally biased region" description="Basic residues" evidence="1">
    <location>
        <begin position="473"/>
        <end position="488"/>
    </location>
</feature>
<dbReference type="PANTHER" id="PTHR38703">
    <property type="entry name" value="CHROMOSOME 8, WHOLE GENOME SHOTGUN SEQUENCE"/>
    <property type="match status" value="1"/>
</dbReference>
<dbReference type="PANTHER" id="PTHR38703:SF1">
    <property type="entry name" value="ALLERGEN"/>
    <property type="match status" value="1"/>
</dbReference>
<feature type="region of interest" description="Disordered" evidence="1">
    <location>
        <begin position="224"/>
        <end position="286"/>
    </location>
</feature>
<feature type="compositionally biased region" description="Polar residues" evidence="1">
    <location>
        <begin position="226"/>
        <end position="255"/>
    </location>
</feature>
<evidence type="ECO:0000313" key="2">
    <source>
        <dbReference type="EMBL" id="KAK3174517.1"/>
    </source>
</evidence>
<organism evidence="2 3">
    <name type="scientific">Lepraria neglecta</name>
    <dbReference type="NCBI Taxonomy" id="209136"/>
    <lineage>
        <taxon>Eukaryota</taxon>
        <taxon>Fungi</taxon>
        <taxon>Dikarya</taxon>
        <taxon>Ascomycota</taxon>
        <taxon>Pezizomycotina</taxon>
        <taxon>Lecanoromycetes</taxon>
        <taxon>OSLEUM clade</taxon>
        <taxon>Lecanoromycetidae</taxon>
        <taxon>Lecanorales</taxon>
        <taxon>Lecanorineae</taxon>
        <taxon>Stereocaulaceae</taxon>
        <taxon>Lepraria</taxon>
    </lineage>
</organism>
<dbReference type="Proteomes" id="UP001276659">
    <property type="component" value="Unassembled WGS sequence"/>
</dbReference>
<feature type="region of interest" description="Disordered" evidence="1">
    <location>
        <begin position="403"/>
        <end position="429"/>
    </location>
</feature>
<feature type="compositionally biased region" description="Polar residues" evidence="1">
    <location>
        <begin position="174"/>
        <end position="186"/>
    </location>
</feature>
<proteinExistence type="predicted"/>
<feature type="compositionally biased region" description="Basic and acidic residues" evidence="1">
    <location>
        <begin position="192"/>
        <end position="201"/>
    </location>
</feature>
<gene>
    <name evidence="2" type="ORF">OEA41_001763</name>
</gene>
<evidence type="ECO:0000313" key="3">
    <source>
        <dbReference type="Proteomes" id="UP001276659"/>
    </source>
</evidence>
<feature type="compositionally biased region" description="Low complexity" evidence="1">
    <location>
        <begin position="148"/>
        <end position="168"/>
    </location>
</feature>
<keyword evidence="3" id="KW-1185">Reference proteome</keyword>
<feature type="region of interest" description="Disordered" evidence="1">
    <location>
        <begin position="445"/>
        <end position="508"/>
    </location>
</feature>
<accession>A0AAD9ZCZ2</accession>
<sequence length="508" mass="55419">MASRMKKIFHRKKSDDAEEPQVRTPAPNNARTDPAIRTSLYEDTSPAAPPQTGDIPLRGNDSSVILQQGRKPSEKSSRSRRNSDGHDNLPYRVPTPRRTPPPTSNAVAGAYDPYQQVPALPTRGQNETSRSALPQDFSGLNLGGEQSAPTTVTQTVTTTHVPTGATQGAIPARGSSQAQGYSNQNIARIRKVNQDDTRQHAYDGPAPQDGYDADLARQKSIPRKQVGTSANAPYPSAQSQVPSNGQLSHSRNQSAPKPLPSVPVSSTDGYEPRRTEAMPQSTSVLDRSRPISRGVHGRRDAQDVINRAKTNTYDTEVIEKVAPAVVHETVHKEIHHIREERITREIHNHDVYHRILPVIDVEVLPPRHFLPVEGGGLVEVSASEVPGRGNNWVIAETASKIPSDQAAPQGARKFTARDFPGREGDSLKYTAPEGHEVTEQTWVHPPEMETGARDTGQSWPMIFGDDNPEKASSHKHTSSKSSKRKSPKKYLAAQASPAQRADGLGRGM</sequence>
<name>A0AAD9ZCZ2_9LECA</name>
<feature type="compositionally biased region" description="Basic and acidic residues" evidence="1">
    <location>
        <begin position="415"/>
        <end position="426"/>
    </location>
</feature>
<evidence type="ECO:0000256" key="1">
    <source>
        <dbReference type="SAM" id="MobiDB-lite"/>
    </source>
</evidence>
<reference evidence="2" key="1">
    <citation type="submission" date="2022-11" db="EMBL/GenBank/DDBJ databases">
        <title>Chromosomal genome sequence assembly and mating type (MAT) locus characterization of the leprose asexual lichenized fungus Lepraria neglecta (Nyl.) Erichsen.</title>
        <authorList>
            <person name="Allen J.L."/>
            <person name="Pfeffer B."/>
        </authorList>
    </citation>
    <scope>NUCLEOTIDE SEQUENCE</scope>
    <source>
        <strain evidence="2">Allen 5258</strain>
    </source>
</reference>
<dbReference type="AlphaFoldDB" id="A0AAD9ZCZ2"/>
<feature type="region of interest" description="Disordered" evidence="1">
    <location>
        <begin position="1"/>
        <end position="212"/>
    </location>
</feature>
<feature type="compositionally biased region" description="Polar residues" evidence="1">
    <location>
        <begin position="123"/>
        <end position="132"/>
    </location>
</feature>
<protein>
    <submittedName>
        <fullName evidence="2">Uncharacterized protein</fullName>
    </submittedName>
</protein>
<feature type="compositionally biased region" description="Basic residues" evidence="1">
    <location>
        <begin position="1"/>
        <end position="12"/>
    </location>
</feature>
<dbReference type="EMBL" id="JASNWA010000006">
    <property type="protein sequence ID" value="KAK3174517.1"/>
    <property type="molecule type" value="Genomic_DNA"/>
</dbReference>
<comment type="caution">
    <text evidence="2">The sequence shown here is derived from an EMBL/GenBank/DDBJ whole genome shotgun (WGS) entry which is preliminary data.</text>
</comment>
<feature type="compositionally biased region" description="Basic and acidic residues" evidence="1">
    <location>
        <begin position="71"/>
        <end position="89"/>
    </location>
</feature>